<name>A0A1E5NGQ4_9SPIR</name>
<dbReference type="RefSeq" id="WP_069725860.1">
    <property type="nucleotide sequence ID" value="NZ_MDCO01000006.1"/>
</dbReference>
<dbReference type="Proteomes" id="UP000095247">
    <property type="component" value="Unassembled WGS sequence"/>
</dbReference>
<evidence type="ECO:0008006" key="3">
    <source>
        <dbReference type="Google" id="ProtNLM"/>
    </source>
</evidence>
<reference evidence="1 2" key="1">
    <citation type="submission" date="2016-08" db="EMBL/GenBank/DDBJ databases">
        <title>Characterization and recognition of Brachyspira hampsonii sp. nov., a novel intestinal spirochete that is pathogenic to pigs.</title>
        <authorList>
            <person name="Mirajkar N."/>
            <person name="La T."/>
            <person name="Phillips N."/>
            <person name="Hampson D."/>
            <person name="Gebhart C."/>
        </authorList>
    </citation>
    <scope>NUCLEOTIDE SEQUENCE [LARGE SCALE GENOMIC DNA]</scope>
    <source>
        <strain evidence="1 2">P280/1</strain>
    </source>
</reference>
<dbReference type="Gene3D" id="6.10.320.10">
    <property type="match status" value="1"/>
</dbReference>
<dbReference type="EMBL" id="MDCO01000006">
    <property type="protein sequence ID" value="OEJ15306.1"/>
    <property type="molecule type" value="Genomic_DNA"/>
</dbReference>
<dbReference type="NCBIfam" id="NF038048">
    <property type="entry name" value="DIP1984_fam"/>
    <property type="match status" value="1"/>
</dbReference>
<comment type="caution">
    <text evidence="1">The sequence shown here is derived from an EMBL/GenBank/DDBJ whole genome shotgun (WGS) entry which is preliminary data.</text>
</comment>
<accession>A0A1E5NGQ4</accession>
<sequence>MKLGEALLKKDEYIKKIDNLKKRVKNNVVVKEDNENNEDPNDLIKEYIETNNELSDLIVKISNKEHTTKLEIGVSISEAIDIRDKLSREMDIYKSVLKEVNSKDFRTAKNEVKMTVLVNVKEMQKEFDKLSKAFNDIDIMIQSANWNTDLQ</sequence>
<dbReference type="AlphaFoldDB" id="A0A1E5NGQ4"/>
<evidence type="ECO:0000313" key="2">
    <source>
        <dbReference type="Proteomes" id="UP000095247"/>
    </source>
</evidence>
<gene>
    <name evidence="1" type="ORF">BFL38_13465</name>
</gene>
<protein>
    <recommendedName>
        <fullName evidence="3">Septicolysin</fullName>
    </recommendedName>
</protein>
<organism evidence="1 2">
    <name type="scientific">Brachyspira hampsonii</name>
    <dbReference type="NCBI Taxonomy" id="1287055"/>
    <lineage>
        <taxon>Bacteria</taxon>
        <taxon>Pseudomonadati</taxon>
        <taxon>Spirochaetota</taxon>
        <taxon>Spirochaetia</taxon>
        <taxon>Brachyspirales</taxon>
        <taxon>Brachyspiraceae</taxon>
        <taxon>Brachyspira</taxon>
    </lineage>
</organism>
<dbReference type="Pfam" id="PF20935">
    <property type="entry name" value="DUF6847"/>
    <property type="match status" value="1"/>
</dbReference>
<evidence type="ECO:0000313" key="1">
    <source>
        <dbReference type="EMBL" id="OEJ15306.1"/>
    </source>
</evidence>
<proteinExistence type="predicted"/>
<dbReference type="CDD" id="cd12208">
    <property type="entry name" value="DIP1984-like"/>
    <property type="match status" value="1"/>
</dbReference>
<dbReference type="InterPro" id="IPR047741">
    <property type="entry name" value="DIP1984-like"/>
</dbReference>